<evidence type="ECO:0000256" key="1">
    <source>
        <dbReference type="SAM" id="MobiDB-lite"/>
    </source>
</evidence>
<comment type="caution">
    <text evidence="3">The sequence shown here is derived from an EMBL/GenBank/DDBJ whole genome shotgun (WGS) entry which is preliminary data.</text>
</comment>
<feature type="region of interest" description="Disordered" evidence="1">
    <location>
        <begin position="144"/>
        <end position="190"/>
    </location>
</feature>
<feature type="domain" description="Flp pilus assembly protein RcpC/CpaB" evidence="2">
    <location>
        <begin position="20"/>
        <end position="124"/>
    </location>
</feature>
<dbReference type="AlphaFoldDB" id="A0A4Q0T2U6"/>
<protein>
    <submittedName>
        <fullName evidence="3">Flp pilus assembly protein RcpC/CpaB</fullName>
    </submittedName>
</protein>
<dbReference type="EMBL" id="RDSM01000001">
    <property type="protein sequence ID" value="RXH58005.1"/>
    <property type="molecule type" value="Genomic_DNA"/>
</dbReference>
<feature type="compositionally biased region" description="Polar residues" evidence="1">
    <location>
        <begin position="163"/>
        <end position="190"/>
    </location>
</feature>
<dbReference type="InterPro" id="IPR031571">
    <property type="entry name" value="RcpC_dom"/>
</dbReference>
<reference evidence="4" key="2">
    <citation type="submission" date="2019-02" db="EMBL/GenBank/DDBJ databases">
        <title>Granulicella sibirica sp. nov., a psychrotolerant acidobacterium isolated from an organic soil layer in forested tundra, West Siberia.</title>
        <authorList>
            <person name="Oshkin I.Y."/>
            <person name="Kulichevskaya I.S."/>
            <person name="Rijpstra W.I.C."/>
            <person name="Sinninghe Damste J.S."/>
            <person name="Rakitin A.L."/>
            <person name="Ravin N.V."/>
            <person name="Dedysh S.N."/>
        </authorList>
    </citation>
    <scope>NUCLEOTIDE SEQUENCE [LARGE SCALE GENOMIC DNA]</scope>
    <source>
        <strain evidence="4">AF10</strain>
    </source>
</reference>
<dbReference type="NCBIfam" id="TIGR03177">
    <property type="entry name" value="pilus_cpaB"/>
    <property type="match status" value="1"/>
</dbReference>
<name>A0A4Q0T2U6_9BACT</name>
<evidence type="ECO:0000313" key="3">
    <source>
        <dbReference type="EMBL" id="RXH58005.1"/>
    </source>
</evidence>
<organism evidence="3 4">
    <name type="scientific">Granulicella sibirica</name>
    <dbReference type="NCBI Taxonomy" id="2479048"/>
    <lineage>
        <taxon>Bacteria</taxon>
        <taxon>Pseudomonadati</taxon>
        <taxon>Acidobacteriota</taxon>
        <taxon>Terriglobia</taxon>
        <taxon>Terriglobales</taxon>
        <taxon>Acidobacteriaceae</taxon>
        <taxon>Granulicella</taxon>
    </lineage>
</organism>
<dbReference type="Proteomes" id="UP000289437">
    <property type="component" value="Unassembled WGS sequence"/>
</dbReference>
<evidence type="ECO:0000313" key="4">
    <source>
        <dbReference type="Proteomes" id="UP000289437"/>
    </source>
</evidence>
<dbReference type="Pfam" id="PF16976">
    <property type="entry name" value="RcpC"/>
    <property type="match status" value="1"/>
</dbReference>
<gene>
    <name evidence="3" type="ORF">GRAN_1315</name>
</gene>
<sequence length="190" mass="19347">MSAGEPVVEHSLAGNEVDSVAASVPDGMRAVSIKMSDEAAGLSGLIAVGSYLDILVSYHSDTDATFVSSMVVQNVRVLFLGRKGTPAADNTHPSDETLTLLLTPNEAARLAVAGSQGKLTFVLRNQSDKSLSSYIPQLTLAPPGSSLGRAAGKSPAPSGKKSAGQSTGAFSVETLSGGKSTVQTFQAGQP</sequence>
<reference evidence="3 4" key="1">
    <citation type="submission" date="2018-11" db="EMBL/GenBank/DDBJ databases">
        <authorList>
            <person name="Mardanov A.V."/>
            <person name="Ravin N.V."/>
            <person name="Dedysh S.N."/>
        </authorList>
    </citation>
    <scope>NUCLEOTIDE SEQUENCE [LARGE SCALE GENOMIC DNA]</scope>
    <source>
        <strain evidence="3 4">AF10</strain>
    </source>
</reference>
<evidence type="ECO:0000259" key="2">
    <source>
        <dbReference type="Pfam" id="PF16976"/>
    </source>
</evidence>
<proteinExistence type="predicted"/>
<keyword evidence="4" id="KW-1185">Reference proteome</keyword>
<accession>A0A4Q0T2U6</accession>
<dbReference type="InterPro" id="IPR017592">
    <property type="entry name" value="Pilus_assmbl_Flp-typ_CpaB"/>
</dbReference>